<dbReference type="Pfam" id="PF12510">
    <property type="entry name" value="Smoothelin"/>
    <property type="match status" value="3"/>
</dbReference>
<protein>
    <submittedName>
        <fullName evidence="6">Smoothelin-like</fullName>
    </submittedName>
</protein>
<feature type="compositionally biased region" description="Low complexity" evidence="4">
    <location>
        <begin position="285"/>
        <end position="300"/>
    </location>
</feature>
<name>A0A3Q2WSP5_HAPBU</name>
<dbReference type="AlphaFoldDB" id="A0A3Q2WSP5"/>
<feature type="region of interest" description="Disordered" evidence="4">
    <location>
        <begin position="53"/>
        <end position="79"/>
    </location>
</feature>
<dbReference type="InterPro" id="IPR001715">
    <property type="entry name" value="CH_dom"/>
</dbReference>
<evidence type="ECO:0000259" key="5">
    <source>
        <dbReference type="PROSITE" id="PS50021"/>
    </source>
</evidence>
<feature type="region of interest" description="Disordered" evidence="4">
    <location>
        <begin position="284"/>
        <end position="500"/>
    </location>
</feature>
<sequence length="1065" mass="116494">MSMESYSALDEPSLRALLDGTVDLDERRCIRSAIRELRRREIEDMEAALASKRFRPTRLNQQEDKENQHRSESNENLDGLKQKLQSIRDIDELQQMLNAASEFKERRMIRAAIRQVQEEQQQVVVERGKTSGLEPEGVQSQSSMGTGACKYLSSSVCAHFFLSGEWDVPASVFTFQETEKESRSERIRSQIWELSSQQTQQNREQQRIGSNSGMVLVLDHLVKDDGPLLIQPQREAVTKEADLVMSHCQRSDSSDLSAASMLSKPNLDSVASEKGLGSAYRARLDSGASDKSQSSSQRGRLNSGASDRSINSQSCARQRVGSDVSDSCVRPRLGSETSDSIGLLSRKRTVSGTSDQSASMSSEERAPSEEAEVAGSESTCSTDSETDSRSRGSAGTQAESNQEEPDGAVLSRRDPVNGLLSGKTDIQRQKITVGSDLSRSYGKTRDSAPEKKAVISEQLSRTTSVRDRMRKFAELEQSSNVSSLKKTPLRNGSFSSSTGHANVSRATELFTHSAASLSTSGDRPARSRVGSASASVSQAVPQPRGVANKSLSSADQSQSSMGGMGHPAQKDAHASDKSKEDGTPGIAAGEKVTQGEADPDMKTFLTIEIKDGRTTTSSSSTTSRGNIIPITHMTPRITPNALVGQRQELTLGLRATPFKISSSSFSSGPSIKMETGPVVASEPVFSAVSSVQRHVPLIPNGSGAQTKPAEFSGKLTAEKLAAIEDEELLDKMLDESKDFEERKMIRAAMRDLRKRKRDQREKERETRLQELRQQREDRVQKGRAGVGAGEVVTSKVEKSADGSAVGQITKTNRFAQSDDGSKSTRSTIVESSYVQKTDRGTVQSKSFSFTSSTSTNTSKKIGSVFDREDDASSRSGSGGLAAIERRQAERRKELMRAQTLPKTSAMQARKAMIEKLEKEGGGPGNQAVAKVNKVQRSTSFGVPNANSIKQMLLDWCRAKTRSYEHVDIQNFSSSWSNGMAFCALVHNFFPEAFDYNSLSPSNRRQNFEVAFSAAETHANCMPLLEVEDMMIMGNKPDSKCVFTYVQSLVNHLRRHEMSMGRPCDL</sequence>
<keyword evidence="2" id="KW-0175">Coiled coil</keyword>
<dbReference type="InterPro" id="IPR050540">
    <property type="entry name" value="F-actin_Monoox_Mical"/>
</dbReference>
<dbReference type="InterPro" id="IPR022189">
    <property type="entry name" value="SMTN"/>
</dbReference>
<evidence type="ECO:0000313" key="6">
    <source>
        <dbReference type="Ensembl" id="ENSHBUP00000025224.1"/>
    </source>
</evidence>
<dbReference type="Pfam" id="PF00307">
    <property type="entry name" value="CH"/>
    <property type="match status" value="1"/>
</dbReference>
<evidence type="ECO:0000256" key="2">
    <source>
        <dbReference type="ARBA" id="ARBA00023054"/>
    </source>
</evidence>
<feature type="compositionally biased region" description="Low complexity" evidence="4">
    <location>
        <begin position="527"/>
        <end position="543"/>
    </location>
</feature>
<feature type="region of interest" description="Disordered" evidence="4">
    <location>
        <begin position="514"/>
        <end position="599"/>
    </location>
</feature>
<feature type="compositionally biased region" description="Low complexity" evidence="4">
    <location>
        <begin position="373"/>
        <end position="383"/>
    </location>
</feature>
<organism evidence="6 7">
    <name type="scientific">Haplochromis burtoni</name>
    <name type="common">Burton's mouthbrooder</name>
    <name type="synonym">Chromis burtoni</name>
    <dbReference type="NCBI Taxonomy" id="8153"/>
    <lineage>
        <taxon>Eukaryota</taxon>
        <taxon>Metazoa</taxon>
        <taxon>Chordata</taxon>
        <taxon>Craniata</taxon>
        <taxon>Vertebrata</taxon>
        <taxon>Euteleostomi</taxon>
        <taxon>Actinopterygii</taxon>
        <taxon>Neopterygii</taxon>
        <taxon>Teleostei</taxon>
        <taxon>Neoteleostei</taxon>
        <taxon>Acanthomorphata</taxon>
        <taxon>Ovalentaria</taxon>
        <taxon>Cichlomorphae</taxon>
        <taxon>Cichliformes</taxon>
        <taxon>Cichlidae</taxon>
        <taxon>African cichlids</taxon>
        <taxon>Pseudocrenilabrinae</taxon>
        <taxon>Haplochromini</taxon>
        <taxon>Haplochromis</taxon>
    </lineage>
</organism>
<dbReference type="Gene3D" id="1.10.418.10">
    <property type="entry name" value="Calponin-like domain"/>
    <property type="match status" value="1"/>
</dbReference>
<dbReference type="PANTHER" id="PTHR23167">
    <property type="entry name" value="CALPONIN HOMOLOGY DOMAIN-CONTAINING PROTEIN DDB_G0272472-RELATED"/>
    <property type="match status" value="1"/>
</dbReference>
<feature type="compositionally biased region" description="Basic and acidic residues" evidence="4">
    <location>
        <begin position="61"/>
        <end position="79"/>
    </location>
</feature>
<feature type="compositionally biased region" description="Basic and acidic residues" evidence="4">
    <location>
        <begin position="443"/>
        <end position="454"/>
    </location>
</feature>
<feature type="compositionally biased region" description="Polar residues" evidence="4">
    <location>
        <begin position="476"/>
        <end position="500"/>
    </location>
</feature>
<feature type="compositionally biased region" description="Polar residues" evidence="4">
    <location>
        <begin position="303"/>
        <end position="316"/>
    </location>
</feature>
<feature type="compositionally biased region" description="Low complexity" evidence="4">
    <location>
        <begin position="550"/>
        <end position="560"/>
    </location>
</feature>
<feature type="compositionally biased region" description="Basic and acidic residues" evidence="4">
    <location>
        <begin position="568"/>
        <end position="582"/>
    </location>
</feature>
<evidence type="ECO:0000256" key="4">
    <source>
        <dbReference type="SAM" id="MobiDB-lite"/>
    </source>
</evidence>
<reference evidence="6" key="1">
    <citation type="submission" date="2025-08" db="UniProtKB">
        <authorList>
            <consortium name="Ensembl"/>
        </authorList>
    </citation>
    <scope>IDENTIFICATION</scope>
</reference>
<comment type="similarity">
    <text evidence="3">Belongs to the smoothelin family.</text>
</comment>
<feature type="domain" description="Calponin-homology (CH)" evidence="5">
    <location>
        <begin position="946"/>
        <end position="1053"/>
    </location>
</feature>
<dbReference type="Ensembl" id="ENSHBUT00000006518.1">
    <property type="protein sequence ID" value="ENSHBUP00000025224.1"/>
    <property type="gene ID" value="ENSHBUG00000007110.1"/>
</dbReference>
<dbReference type="GeneTree" id="ENSGT00940000154495"/>
<dbReference type="InterPro" id="IPR036872">
    <property type="entry name" value="CH_dom_sf"/>
</dbReference>
<keyword evidence="1" id="KW-0597">Phosphoprotein</keyword>
<evidence type="ECO:0000256" key="3">
    <source>
        <dbReference type="ARBA" id="ARBA00061655"/>
    </source>
</evidence>
<dbReference type="PROSITE" id="PS50021">
    <property type="entry name" value="CH"/>
    <property type="match status" value="1"/>
</dbReference>
<evidence type="ECO:0000256" key="1">
    <source>
        <dbReference type="ARBA" id="ARBA00022553"/>
    </source>
</evidence>
<feature type="compositionally biased region" description="Polar residues" evidence="4">
    <location>
        <begin position="429"/>
        <end position="438"/>
    </location>
</feature>
<feature type="region of interest" description="Disordered" evidence="4">
    <location>
        <begin position="752"/>
        <end position="786"/>
    </location>
</feature>
<proteinExistence type="inferred from homology"/>
<evidence type="ECO:0000313" key="7">
    <source>
        <dbReference type="Proteomes" id="UP000264840"/>
    </source>
</evidence>
<dbReference type="SUPFAM" id="SSF47576">
    <property type="entry name" value="Calponin-homology domain, CH-domain"/>
    <property type="match status" value="1"/>
</dbReference>
<dbReference type="PANTHER" id="PTHR23167:SF52">
    <property type="entry name" value="SMOOTHELIN"/>
    <property type="match status" value="1"/>
</dbReference>
<feature type="compositionally biased region" description="Basic and acidic residues" evidence="4">
    <location>
        <begin position="464"/>
        <end position="474"/>
    </location>
</feature>
<dbReference type="SMART" id="SM00033">
    <property type="entry name" value="CH"/>
    <property type="match status" value="1"/>
</dbReference>
<dbReference type="Proteomes" id="UP000264840">
    <property type="component" value="Unplaced"/>
</dbReference>
<dbReference type="FunFam" id="1.10.418.10:FF:000009">
    <property type="entry name" value="smoothelin isoform X2"/>
    <property type="match status" value="1"/>
</dbReference>
<feature type="compositionally biased region" description="Basic and acidic residues" evidence="4">
    <location>
        <begin position="758"/>
        <end position="780"/>
    </location>
</feature>
<accession>A0A3Q2WSP5</accession>
<reference evidence="6" key="2">
    <citation type="submission" date="2025-09" db="UniProtKB">
        <authorList>
            <consortium name="Ensembl"/>
        </authorList>
    </citation>
    <scope>IDENTIFICATION</scope>
</reference>
<keyword evidence="7" id="KW-1185">Reference proteome</keyword>